<dbReference type="Proteomes" id="UP000623467">
    <property type="component" value="Unassembled WGS sequence"/>
</dbReference>
<evidence type="ECO:0000313" key="1">
    <source>
        <dbReference type="EMBL" id="KAF7376799.1"/>
    </source>
</evidence>
<gene>
    <name evidence="1" type="ORF">MSAN_00097300</name>
</gene>
<accession>A0A8H6ZFY6</accession>
<keyword evidence="2" id="KW-1185">Reference proteome</keyword>
<dbReference type="AlphaFoldDB" id="A0A8H6ZFY6"/>
<sequence length="88" mass="9921">MPLRTTLSRLATAVAPRPLCNCPASRCASFTPLNLKGLPPLSRRFDQVLLQVKERKQRNNSATKKTRQSGFGHRVRLHILPFFPRSPA</sequence>
<comment type="caution">
    <text evidence="1">The sequence shown here is derived from an EMBL/GenBank/DDBJ whole genome shotgun (WGS) entry which is preliminary data.</text>
</comment>
<dbReference type="EMBL" id="JACAZH010000001">
    <property type="protein sequence ID" value="KAF7376799.1"/>
    <property type="molecule type" value="Genomic_DNA"/>
</dbReference>
<evidence type="ECO:0000313" key="2">
    <source>
        <dbReference type="Proteomes" id="UP000623467"/>
    </source>
</evidence>
<name>A0A8H6ZFY6_9AGAR</name>
<protein>
    <submittedName>
        <fullName evidence="1">Uncharacterized protein</fullName>
    </submittedName>
</protein>
<organism evidence="1 2">
    <name type="scientific">Mycena sanguinolenta</name>
    <dbReference type="NCBI Taxonomy" id="230812"/>
    <lineage>
        <taxon>Eukaryota</taxon>
        <taxon>Fungi</taxon>
        <taxon>Dikarya</taxon>
        <taxon>Basidiomycota</taxon>
        <taxon>Agaricomycotina</taxon>
        <taxon>Agaricomycetes</taxon>
        <taxon>Agaricomycetidae</taxon>
        <taxon>Agaricales</taxon>
        <taxon>Marasmiineae</taxon>
        <taxon>Mycenaceae</taxon>
        <taxon>Mycena</taxon>
    </lineage>
</organism>
<proteinExistence type="predicted"/>
<reference evidence="1" key="1">
    <citation type="submission" date="2020-05" db="EMBL/GenBank/DDBJ databases">
        <title>Mycena genomes resolve the evolution of fungal bioluminescence.</title>
        <authorList>
            <person name="Tsai I.J."/>
        </authorList>
    </citation>
    <scope>NUCLEOTIDE SEQUENCE</scope>
    <source>
        <strain evidence="1">160909Yilan</strain>
    </source>
</reference>